<proteinExistence type="predicted"/>
<dbReference type="Proteomes" id="UP000766486">
    <property type="component" value="Unassembled WGS sequence"/>
</dbReference>
<reference evidence="1 2" key="1">
    <citation type="submission" date="2019-06" db="EMBL/GenBank/DDBJ databases">
        <authorList>
            <person name="Broberg M."/>
        </authorList>
    </citation>
    <scope>NUCLEOTIDE SEQUENCE [LARGE SCALE GENOMIC DNA]</scope>
</reference>
<name>A0ABY6U2A6_BIOOC</name>
<dbReference type="EMBL" id="CABFNS010000730">
    <property type="protein sequence ID" value="VUC25114.1"/>
    <property type="molecule type" value="Genomic_DNA"/>
</dbReference>
<evidence type="ECO:0000313" key="2">
    <source>
        <dbReference type="Proteomes" id="UP000766486"/>
    </source>
</evidence>
<protein>
    <submittedName>
        <fullName evidence="1">Uncharacterized protein</fullName>
    </submittedName>
</protein>
<keyword evidence="2" id="KW-1185">Reference proteome</keyword>
<evidence type="ECO:0000313" key="1">
    <source>
        <dbReference type="EMBL" id="VUC25114.1"/>
    </source>
</evidence>
<sequence>MQAKKRTYVGIRIAMSIITVPVLPPMYQRINVAMPSVLQPAFDEIQESERIGANKPMPLKILEEQTIVSEKNQRKRVLLCKKMREL</sequence>
<comment type="caution">
    <text evidence="1">The sequence shown here is derived from an EMBL/GenBank/DDBJ whole genome shotgun (WGS) entry which is preliminary data.</text>
</comment>
<accession>A0ABY6U2A6</accession>
<organism evidence="1 2">
    <name type="scientific">Bionectria ochroleuca</name>
    <name type="common">Gliocladium roseum</name>
    <dbReference type="NCBI Taxonomy" id="29856"/>
    <lineage>
        <taxon>Eukaryota</taxon>
        <taxon>Fungi</taxon>
        <taxon>Dikarya</taxon>
        <taxon>Ascomycota</taxon>
        <taxon>Pezizomycotina</taxon>
        <taxon>Sordariomycetes</taxon>
        <taxon>Hypocreomycetidae</taxon>
        <taxon>Hypocreales</taxon>
        <taxon>Bionectriaceae</taxon>
        <taxon>Clonostachys</taxon>
    </lineage>
</organism>
<gene>
    <name evidence="1" type="ORF">CLO192961_LOCUS158247</name>
</gene>